<dbReference type="InterPro" id="IPR001279">
    <property type="entry name" value="Metallo-B-lactamas"/>
</dbReference>
<dbReference type="PANTHER" id="PTHR43546:SF3">
    <property type="entry name" value="UPF0173 METAL-DEPENDENT HYDROLASE MJ1163"/>
    <property type="match status" value="1"/>
</dbReference>
<name>A0AA35RBL6_GEOBA</name>
<dbReference type="Gene3D" id="3.60.15.10">
    <property type="entry name" value="Ribonuclease Z/Hydroxyacylglutathione hydrolase-like"/>
    <property type="match status" value="1"/>
</dbReference>
<proteinExistence type="predicted"/>
<reference evidence="3" key="1">
    <citation type="submission" date="2023-03" db="EMBL/GenBank/DDBJ databases">
        <authorList>
            <person name="Steffen K."/>
            <person name="Cardenas P."/>
        </authorList>
    </citation>
    <scope>NUCLEOTIDE SEQUENCE</scope>
</reference>
<dbReference type="SUPFAM" id="SSF56281">
    <property type="entry name" value="Metallo-hydrolase/oxidoreductase"/>
    <property type="match status" value="1"/>
</dbReference>
<evidence type="ECO:0000313" key="4">
    <source>
        <dbReference type="Proteomes" id="UP001174909"/>
    </source>
</evidence>
<dbReference type="Gene3D" id="3.40.50.300">
    <property type="entry name" value="P-loop containing nucleotide triphosphate hydrolases"/>
    <property type="match status" value="1"/>
</dbReference>
<organism evidence="3 4">
    <name type="scientific">Geodia barretti</name>
    <name type="common">Barrett's horny sponge</name>
    <dbReference type="NCBI Taxonomy" id="519541"/>
    <lineage>
        <taxon>Eukaryota</taxon>
        <taxon>Metazoa</taxon>
        <taxon>Porifera</taxon>
        <taxon>Demospongiae</taxon>
        <taxon>Heteroscleromorpha</taxon>
        <taxon>Tetractinellida</taxon>
        <taxon>Astrophorina</taxon>
        <taxon>Geodiidae</taxon>
        <taxon>Geodia</taxon>
    </lineage>
</organism>
<sequence length="335" mass="35493">MGQRQLVVLARVLLMDPAVIILDEATASVDPLTEALIQEGLDEVLRDRTAVVVAHRLSTVRHADRIVVLRAGRSIEQGDHESLTAAGGHYASCTTPTSGTRVWSTSSAGRRSGGTVSYFDPWLDDNPTTTVSRDQVDAADIVLATHGHADHIGDSYELCKRTGAAFISHYELCEVAKAVGLSESTLLPLNPGGSVTVADVEVTMTQAHHSHSLSDHVLPHPLPEGVLYHTGGVTAGFVMAYDNGLISQMYRPQVAILPVGGKFTMGVREGARAASLVRADLVIPCHYSEALGQPADIAELARQVEFLSPGTAVVPLEPGQSVVYTASSYEVSASA</sequence>
<gene>
    <name evidence="3" type="ORF">GBAR_LOCUS5327</name>
</gene>
<dbReference type="InterPro" id="IPR027417">
    <property type="entry name" value="P-loop_NTPase"/>
</dbReference>
<dbReference type="EMBL" id="CASHTH010000796">
    <property type="protein sequence ID" value="CAI8007666.1"/>
    <property type="molecule type" value="Genomic_DNA"/>
</dbReference>
<dbReference type="Proteomes" id="UP001174909">
    <property type="component" value="Unassembled WGS sequence"/>
</dbReference>
<protein>
    <submittedName>
        <fullName evidence="3">UPF0173 metal-dependent hydrolase MK1542</fullName>
    </submittedName>
</protein>
<feature type="chain" id="PRO_5041209012" evidence="1">
    <location>
        <begin position="22"/>
        <end position="335"/>
    </location>
</feature>
<dbReference type="PANTHER" id="PTHR43546">
    <property type="entry name" value="UPF0173 METAL-DEPENDENT HYDROLASE MJ1163-RELATED"/>
    <property type="match status" value="1"/>
</dbReference>
<feature type="signal peptide" evidence="1">
    <location>
        <begin position="1"/>
        <end position="21"/>
    </location>
</feature>
<evidence type="ECO:0000313" key="3">
    <source>
        <dbReference type="EMBL" id="CAI8007666.1"/>
    </source>
</evidence>
<accession>A0AA35RBL6</accession>
<dbReference type="AlphaFoldDB" id="A0AA35RBL6"/>
<dbReference type="InterPro" id="IPR036866">
    <property type="entry name" value="RibonucZ/Hydroxyglut_hydro"/>
</dbReference>
<dbReference type="GO" id="GO:0016787">
    <property type="term" value="F:hydrolase activity"/>
    <property type="evidence" value="ECO:0007669"/>
    <property type="project" value="UniProtKB-KW"/>
</dbReference>
<evidence type="ECO:0000256" key="1">
    <source>
        <dbReference type="SAM" id="SignalP"/>
    </source>
</evidence>
<feature type="domain" description="Metallo-beta-lactamase" evidence="2">
    <location>
        <begin position="119"/>
        <end position="287"/>
    </location>
</feature>
<dbReference type="SUPFAM" id="SSF52540">
    <property type="entry name" value="P-loop containing nucleoside triphosphate hydrolases"/>
    <property type="match status" value="1"/>
</dbReference>
<dbReference type="Pfam" id="PF12706">
    <property type="entry name" value="Lactamase_B_2"/>
    <property type="match status" value="1"/>
</dbReference>
<comment type="caution">
    <text evidence="3">The sequence shown here is derived from an EMBL/GenBank/DDBJ whole genome shotgun (WGS) entry which is preliminary data.</text>
</comment>
<keyword evidence="3" id="KW-0378">Hydrolase</keyword>
<evidence type="ECO:0000259" key="2">
    <source>
        <dbReference type="Pfam" id="PF12706"/>
    </source>
</evidence>
<dbReference type="InterPro" id="IPR050114">
    <property type="entry name" value="UPF0173_UPF0282_UlaG_hydrolase"/>
</dbReference>
<keyword evidence="4" id="KW-1185">Reference proteome</keyword>
<keyword evidence="1" id="KW-0732">Signal</keyword>
<dbReference type="CDD" id="cd06262">
    <property type="entry name" value="metallo-hydrolase-like_MBL-fold"/>
    <property type="match status" value="1"/>
</dbReference>